<feature type="transmembrane region" description="Helical" evidence="1">
    <location>
        <begin position="34"/>
        <end position="55"/>
    </location>
</feature>
<gene>
    <name evidence="2" type="ORF">FD754_004824</name>
</gene>
<dbReference type="Proteomes" id="UP000326458">
    <property type="component" value="Unassembled WGS sequence"/>
</dbReference>
<sequence>PFSRGSSQPRDQTLLFSVLSTKSIRAPRDVRKKWLRVAVLGSCTALAACLFWGSLGGDDGITEVLAHRSEILPGRFIEVPCSEDYDSHRRPHLCRDRPGFTAQAMASHQSLWTPPSLTLLASRS</sequence>
<feature type="non-terminal residue" evidence="2">
    <location>
        <position position="1"/>
    </location>
</feature>
<evidence type="ECO:0000313" key="3">
    <source>
        <dbReference type="Proteomes" id="UP000326458"/>
    </source>
</evidence>
<protein>
    <submittedName>
        <fullName evidence="2">Uncharacterized protein</fullName>
    </submittedName>
</protein>
<comment type="caution">
    <text evidence="2">The sequence shown here is derived from an EMBL/GenBank/DDBJ whole genome shotgun (WGS) entry which is preliminary data.</text>
</comment>
<organism evidence="2 3">
    <name type="scientific">Muntiacus muntjak</name>
    <name type="common">Barking deer</name>
    <name type="synonym">Indian muntjac</name>
    <dbReference type="NCBI Taxonomy" id="9888"/>
    <lineage>
        <taxon>Eukaryota</taxon>
        <taxon>Metazoa</taxon>
        <taxon>Chordata</taxon>
        <taxon>Craniata</taxon>
        <taxon>Vertebrata</taxon>
        <taxon>Euteleostomi</taxon>
        <taxon>Mammalia</taxon>
        <taxon>Eutheria</taxon>
        <taxon>Laurasiatheria</taxon>
        <taxon>Artiodactyla</taxon>
        <taxon>Ruminantia</taxon>
        <taxon>Pecora</taxon>
        <taxon>Cervidae</taxon>
        <taxon>Muntiacinae</taxon>
        <taxon>Muntiacus</taxon>
    </lineage>
</organism>
<evidence type="ECO:0000256" key="1">
    <source>
        <dbReference type="SAM" id="Phobius"/>
    </source>
</evidence>
<accession>A0A5N3WIN0</accession>
<keyword evidence="1" id="KW-0472">Membrane</keyword>
<evidence type="ECO:0000313" key="2">
    <source>
        <dbReference type="EMBL" id="KAB0360668.1"/>
    </source>
</evidence>
<dbReference type="AlphaFoldDB" id="A0A5N3WIN0"/>
<keyword evidence="3" id="KW-1185">Reference proteome</keyword>
<reference evidence="2 3" key="1">
    <citation type="submission" date="2019-06" db="EMBL/GenBank/DDBJ databases">
        <title>Discovery of a novel chromosome fission-fusion reversal in muntjac.</title>
        <authorList>
            <person name="Mudd A.B."/>
            <person name="Bredeson J.V."/>
            <person name="Baum R."/>
            <person name="Hockemeyer D."/>
            <person name="Rokhsar D.S."/>
        </authorList>
    </citation>
    <scope>NUCLEOTIDE SEQUENCE [LARGE SCALE GENOMIC DNA]</scope>
    <source>
        <strain evidence="2">UTSW_UCB_Mm</strain>
        <tissue evidence="2">Fibroblast cell line</tissue>
    </source>
</reference>
<name>A0A5N3WIN0_MUNMU</name>
<proteinExistence type="predicted"/>
<dbReference type="EMBL" id="VCEA01000001">
    <property type="protein sequence ID" value="KAB0360668.1"/>
    <property type="molecule type" value="Genomic_DNA"/>
</dbReference>
<keyword evidence="1" id="KW-1133">Transmembrane helix</keyword>
<keyword evidence="1" id="KW-0812">Transmembrane</keyword>